<keyword evidence="4 8" id="KW-0812">Transmembrane</keyword>
<evidence type="ECO:0000313" key="11">
    <source>
        <dbReference type="Proteomes" id="UP000235777"/>
    </source>
</evidence>
<dbReference type="PANTHER" id="PTHR43414:SF1">
    <property type="entry name" value="PEPTIDE PERMEASE"/>
    <property type="match status" value="1"/>
</dbReference>
<dbReference type="InterPro" id="IPR020846">
    <property type="entry name" value="MFS_dom"/>
</dbReference>
<feature type="transmembrane region" description="Helical" evidence="8">
    <location>
        <begin position="218"/>
        <end position="238"/>
    </location>
</feature>
<gene>
    <name evidence="10" type="ORF">C0Z20_24435</name>
</gene>
<feature type="transmembrane region" description="Helical" evidence="8">
    <location>
        <begin position="351"/>
        <end position="373"/>
    </location>
</feature>
<evidence type="ECO:0000256" key="3">
    <source>
        <dbReference type="ARBA" id="ARBA00022475"/>
    </source>
</evidence>
<proteinExistence type="predicted"/>
<dbReference type="SUPFAM" id="SSF103473">
    <property type="entry name" value="MFS general substrate transporter"/>
    <property type="match status" value="1"/>
</dbReference>
<feature type="transmembrane region" description="Helical" evidence="8">
    <location>
        <begin position="52"/>
        <end position="72"/>
    </location>
</feature>
<protein>
    <submittedName>
        <fullName evidence="10">MFS transporter</fullName>
    </submittedName>
</protein>
<dbReference type="STRING" id="863227.GCA_000373005_03637"/>
<evidence type="ECO:0000256" key="7">
    <source>
        <dbReference type="SAM" id="MobiDB-lite"/>
    </source>
</evidence>
<evidence type="ECO:0000256" key="5">
    <source>
        <dbReference type="ARBA" id="ARBA00022989"/>
    </source>
</evidence>
<dbReference type="Gene3D" id="1.20.1250.20">
    <property type="entry name" value="MFS general substrate transporter like domains"/>
    <property type="match status" value="1"/>
</dbReference>
<feature type="transmembrane region" description="Helical" evidence="8">
    <location>
        <begin position="316"/>
        <end position="339"/>
    </location>
</feature>
<feature type="transmembrane region" description="Helical" evidence="8">
    <location>
        <begin position="170"/>
        <end position="191"/>
    </location>
</feature>
<feature type="transmembrane region" description="Helical" evidence="8">
    <location>
        <begin position="294"/>
        <end position="310"/>
    </location>
</feature>
<dbReference type="GO" id="GO:0022857">
    <property type="term" value="F:transmembrane transporter activity"/>
    <property type="evidence" value="ECO:0007669"/>
    <property type="project" value="InterPro"/>
</dbReference>
<feature type="domain" description="Major facilitator superfamily (MFS) profile" evidence="9">
    <location>
        <begin position="13"/>
        <end position="405"/>
    </location>
</feature>
<evidence type="ECO:0000313" key="10">
    <source>
        <dbReference type="EMBL" id="PMS33406.1"/>
    </source>
</evidence>
<comment type="caution">
    <text evidence="10">The sequence shown here is derived from an EMBL/GenBank/DDBJ whole genome shotgun (WGS) entry which is preliminary data.</text>
</comment>
<keyword evidence="5 8" id="KW-1133">Transmembrane helix</keyword>
<evidence type="ECO:0000256" key="2">
    <source>
        <dbReference type="ARBA" id="ARBA00022448"/>
    </source>
</evidence>
<dbReference type="RefSeq" id="WP_018442223.1">
    <property type="nucleotide sequence ID" value="NZ_KB890185.1"/>
</dbReference>
<dbReference type="Proteomes" id="UP000235777">
    <property type="component" value="Unassembled WGS sequence"/>
</dbReference>
<name>A0A2N7WVA5_9BURK</name>
<sequence>MTRDTVLQAQASRLVHLLFAVQLVSISAMEMSGPFWPVRLKALATSSFEFGFAAVAVYVGPMLGMMLMGARWGRIGDRTGHKLMMCRALLALALTQAALAYADNVWAILALRVIQGACAGYTAPAQAYGVTVVDPSRRARLFAYLQVSTNVGSIVGAICGGVILDHATFFWINIVAALLCAACALAVVLAVPDVRAPQTSSSSETKSAPPRTHRPPRLWQAGPIGGLLAIMGMLLASRTMTQSPFSLYVHSVFHAGNWVTGLCYALMSLGFAVSASLWARYFEKKTLPDALRKIVYIAAACAIVTIAAGTTRDVRVFATIYFLWGVLLAATTPVLMSLISHAAGSRGQGHLIGVAQSTTQFSSITGIALGGWLSQAVGLQYTYFLVSVAYAAALAVAVLVTREHHIAAQSVIASGGD</sequence>
<evidence type="ECO:0000256" key="1">
    <source>
        <dbReference type="ARBA" id="ARBA00004651"/>
    </source>
</evidence>
<dbReference type="EMBL" id="PNYC01000018">
    <property type="protein sequence ID" value="PMS33406.1"/>
    <property type="molecule type" value="Genomic_DNA"/>
</dbReference>
<dbReference type="AlphaFoldDB" id="A0A2N7WVA5"/>
<dbReference type="OrthoDB" id="65739at2"/>
<dbReference type="Pfam" id="PF07690">
    <property type="entry name" value="MFS_1"/>
    <property type="match status" value="1"/>
</dbReference>
<dbReference type="GO" id="GO:0005886">
    <property type="term" value="C:plasma membrane"/>
    <property type="evidence" value="ECO:0007669"/>
    <property type="project" value="UniProtKB-SubCell"/>
</dbReference>
<keyword evidence="2" id="KW-0813">Transport</keyword>
<keyword evidence="11" id="KW-1185">Reference proteome</keyword>
<feature type="transmembrane region" description="Helical" evidence="8">
    <location>
        <begin position="141"/>
        <end position="164"/>
    </location>
</feature>
<feature type="transmembrane region" description="Helical" evidence="8">
    <location>
        <begin position="379"/>
        <end position="400"/>
    </location>
</feature>
<evidence type="ECO:0000256" key="8">
    <source>
        <dbReference type="SAM" id="Phobius"/>
    </source>
</evidence>
<comment type="subcellular location">
    <subcellularLocation>
        <location evidence="1">Cell membrane</location>
        <topology evidence="1">Multi-pass membrane protein</topology>
    </subcellularLocation>
</comment>
<feature type="transmembrane region" description="Helical" evidence="8">
    <location>
        <begin position="258"/>
        <end position="282"/>
    </location>
</feature>
<evidence type="ECO:0000259" key="9">
    <source>
        <dbReference type="PROSITE" id="PS50850"/>
    </source>
</evidence>
<keyword evidence="3" id="KW-1003">Cell membrane</keyword>
<keyword evidence="6 8" id="KW-0472">Membrane</keyword>
<dbReference type="PANTHER" id="PTHR43414">
    <property type="entry name" value="MULTIDRUG RESISTANCE PROTEIN MDTG"/>
    <property type="match status" value="1"/>
</dbReference>
<evidence type="ECO:0000256" key="6">
    <source>
        <dbReference type="ARBA" id="ARBA00023136"/>
    </source>
</evidence>
<feature type="region of interest" description="Disordered" evidence="7">
    <location>
        <begin position="198"/>
        <end position="219"/>
    </location>
</feature>
<organism evidence="10 11">
    <name type="scientific">Trinickia symbiotica</name>
    <dbReference type="NCBI Taxonomy" id="863227"/>
    <lineage>
        <taxon>Bacteria</taxon>
        <taxon>Pseudomonadati</taxon>
        <taxon>Pseudomonadota</taxon>
        <taxon>Betaproteobacteria</taxon>
        <taxon>Burkholderiales</taxon>
        <taxon>Burkholderiaceae</taxon>
        <taxon>Trinickia</taxon>
    </lineage>
</organism>
<dbReference type="PROSITE" id="PS50850">
    <property type="entry name" value="MFS"/>
    <property type="match status" value="1"/>
</dbReference>
<accession>A0A2N7WVA5</accession>
<evidence type="ECO:0000256" key="4">
    <source>
        <dbReference type="ARBA" id="ARBA00022692"/>
    </source>
</evidence>
<reference evidence="10 11" key="1">
    <citation type="submission" date="2018-01" db="EMBL/GenBank/DDBJ databases">
        <title>Whole genome analyses suggest that Burkholderia sensu lato contains two further novel genera in the rhizoxinica-symbiotica group Mycetohabitans gen. nov., and Trinickia gen. nov.: implications for the evolution of diazotrophy and nodulation in the Burkholderiaceae.</title>
        <authorList>
            <person name="Estrada-de los Santos P."/>
            <person name="Palmer M."/>
            <person name="Chavez-Ramirez B."/>
            <person name="Beukes C."/>
            <person name="Steenkamp E.T."/>
            <person name="Hirsch A.M."/>
            <person name="Manyaka P."/>
            <person name="Maluk M."/>
            <person name="Lafos M."/>
            <person name="Crook M."/>
            <person name="Gross E."/>
            <person name="Simon M.F."/>
            <person name="Bueno dos Reis Junior F."/>
            <person name="Poole P.S."/>
            <person name="Venter S.N."/>
            <person name="James E.K."/>
        </authorList>
    </citation>
    <scope>NUCLEOTIDE SEQUENCE [LARGE SCALE GENOMIC DNA]</scope>
    <source>
        <strain evidence="10 11">JPY 581</strain>
    </source>
</reference>
<dbReference type="InterPro" id="IPR011701">
    <property type="entry name" value="MFS"/>
</dbReference>
<dbReference type="InterPro" id="IPR036259">
    <property type="entry name" value="MFS_trans_sf"/>
</dbReference>